<dbReference type="EMBL" id="SWJE01000039">
    <property type="protein sequence ID" value="TKC77194.1"/>
    <property type="molecule type" value="Genomic_DNA"/>
</dbReference>
<reference evidence="2 3" key="1">
    <citation type="submission" date="2019-04" db="EMBL/GenBank/DDBJ databases">
        <title>Trinickia sp. 7GSK02, isolated from subtropical forest soil.</title>
        <authorList>
            <person name="Gao Z.-H."/>
            <person name="Qiu L.-H."/>
        </authorList>
    </citation>
    <scope>NUCLEOTIDE SEQUENCE [LARGE SCALE GENOMIC DNA]</scope>
    <source>
        <strain evidence="2 3">7GSK02</strain>
    </source>
</reference>
<name>A0A4U1HDG4_9BURK</name>
<protein>
    <submittedName>
        <fullName evidence="2">Uncharacterized protein</fullName>
    </submittedName>
</protein>
<evidence type="ECO:0000313" key="2">
    <source>
        <dbReference type="EMBL" id="TKC77194.1"/>
    </source>
</evidence>
<accession>A0A4U1HDG4</accession>
<comment type="caution">
    <text evidence="2">The sequence shown here is derived from an EMBL/GenBank/DDBJ whole genome shotgun (WGS) entry which is preliminary data.</text>
</comment>
<dbReference type="RefSeq" id="WP_136899643.1">
    <property type="nucleotide sequence ID" value="NZ_SWJE01000039.1"/>
</dbReference>
<gene>
    <name evidence="2" type="ORF">FAZ69_32940</name>
</gene>
<feature type="region of interest" description="Disordered" evidence="1">
    <location>
        <begin position="1"/>
        <end position="23"/>
    </location>
</feature>
<dbReference type="AlphaFoldDB" id="A0A4U1HDG4"/>
<evidence type="ECO:0000313" key="3">
    <source>
        <dbReference type="Proteomes" id="UP000305539"/>
    </source>
</evidence>
<feature type="compositionally biased region" description="Low complexity" evidence="1">
    <location>
        <begin position="54"/>
        <end position="67"/>
    </location>
</feature>
<organism evidence="2 3">
    <name type="scientific">Trinickia terrae</name>
    <dbReference type="NCBI Taxonomy" id="2571161"/>
    <lineage>
        <taxon>Bacteria</taxon>
        <taxon>Pseudomonadati</taxon>
        <taxon>Pseudomonadota</taxon>
        <taxon>Betaproteobacteria</taxon>
        <taxon>Burkholderiales</taxon>
        <taxon>Burkholderiaceae</taxon>
        <taxon>Trinickia</taxon>
    </lineage>
</organism>
<evidence type="ECO:0000256" key="1">
    <source>
        <dbReference type="SAM" id="MobiDB-lite"/>
    </source>
</evidence>
<proteinExistence type="predicted"/>
<feature type="region of interest" description="Disordered" evidence="1">
    <location>
        <begin position="45"/>
        <end position="90"/>
    </location>
</feature>
<sequence length="90" mass="9567">MSTTAISNTTPSSMTSLSGISGTDTNRMEQFLEYLLQDLLQLSNQWQGNDSDNSGSPPAVGGSSGVPNLSSNDPTRAIAQNLEQKFEETV</sequence>
<dbReference type="Proteomes" id="UP000305539">
    <property type="component" value="Unassembled WGS sequence"/>
</dbReference>
<keyword evidence="3" id="KW-1185">Reference proteome</keyword>